<dbReference type="AlphaFoldDB" id="A0A6S6U5R7"/>
<protein>
    <recommendedName>
        <fullName evidence="2">SGNH domain-containing protein</fullName>
    </recommendedName>
</protein>
<gene>
    <name evidence="3" type="ORF">HELGO_WM22631</name>
</gene>
<evidence type="ECO:0000256" key="1">
    <source>
        <dbReference type="SAM" id="SignalP"/>
    </source>
</evidence>
<organism evidence="3">
    <name type="scientific">uncultured Thiotrichaceae bacterium</name>
    <dbReference type="NCBI Taxonomy" id="298394"/>
    <lineage>
        <taxon>Bacteria</taxon>
        <taxon>Pseudomonadati</taxon>
        <taxon>Pseudomonadota</taxon>
        <taxon>Gammaproteobacteria</taxon>
        <taxon>Thiotrichales</taxon>
        <taxon>Thiotrichaceae</taxon>
        <taxon>environmental samples</taxon>
    </lineage>
</organism>
<dbReference type="SUPFAM" id="SSF52266">
    <property type="entry name" value="SGNH hydrolase"/>
    <property type="match status" value="1"/>
</dbReference>
<name>A0A6S6U5R7_9GAMM</name>
<feature type="domain" description="SGNH" evidence="2">
    <location>
        <begin position="58"/>
        <end position="271"/>
    </location>
</feature>
<dbReference type="Pfam" id="PF19040">
    <property type="entry name" value="SGNH"/>
    <property type="match status" value="1"/>
</dbReference>
<keyword evidence="1" id="KW-0732">Signal</keyword>
<feature type="signal peptide" evidence="1">
    <location>
        <begin position="1"/>
        <end position="26"/>
    </location>
</feature>
<accession>A0A6S6U5R7</accession>
<proteinExistence type="predicted"/>
<dbReference type="InterPro" id="IPR043968">
    <property type="entry name" value="SGNH"/>
</dbReference>
<evidence type="ECO:0000313" key="3">
    <source>
        <dbReference type="EMBL" id="CAA6824610.1"/>
    </source>
</evidence>
<dbReference type="EMBL" id="CACVAY010000120">
    <property type="protein sequence ID" value="CAA6824610.1"/>
    <property type="molecule type" value="Genomic_DNA"/>
</dbReference>
<sequence>MRIIIDNLKTVANLSIILLFSGNVFAAQTAVHRDLIKAADKQSSNSYAFKKCRNLQSKPFNPASKKKKAIIVGDSQGCDFLNGVLENGYLSNYQIAFRFIPYPCQLVPGENRSKYIRPQDHQLCSPRNERTDNLEEAKKQIEQADLVIMAALWKPEVSQKLPKVIRYLNLKQRQKLIVVGNKFFGKMSIHDYIHMPRQEIKTLRNEVGTTSLHINATLKTKVKKQAVFVDPHQLVCGDNTTCPVFTDRLQLISYDGRHLTKAGARYIGKILFQQSPLKKIR</sequence>
<feature type="chain" id="PRO_5027836667" description="SGNH domain-containing protein" evidence="1">
    <location>
        <begin position="27"/>
        <end position="281"/>
    </location>
</feature>
<evidence type="ECO:0000259" key="2">
    <source>
        <dbReference type="Pfam" id="PF19040"/>
    </source>
</evidence>
<reference evidence="3" key="1">
    <citation type="submission" date="2020-01" db="EMBL/GenBank/DDBJ databases">
        <authorList>
            <person name="Meier V. D."/>
            <person name="Meier V D."/>
        </authorList>
    </citation>
    <scope>NUCLEOTIDE SEQUENCE</scope>
    <source>
        <strain evidence="3">HLG_WM_MAG_07</strain>
    </source>
</reference>